<protein>
    <recommendedName>
        <fullName evidence="4">DUF3667 domain-containing protein</fullName>
    </recommendedName>
</protein>
<dbReference type="Pfam" id="PF12412">
    <property type="entry name" value="DUF3667"/>
    <property type="match status" value="1"/>
</dbReference>
<dbReference type="EMBL" id="MQUB01000001">
    <property type="protein sequence ID" value="PQB03787.1"/>
    <property type="molecule type" value="Genomic_DNA"/>
</dbReference>
<comment type="caution">
    <text evidence="2">The sequence shown here is derived from an EMBL/GenBank/DDBJ whole genome shotgun (WGS) entry which is preliminary data.</text>
</comment>
<gene>
    <name evidence="2" type="ORF">BST85_01865</name>
</gene>
<keyword evidence="1" id="KW-1133">Transmembrane helix</keyword>
<keyword evidence="3" id="KW-1185">Reference proteome</keyword>
<feature type="transmembrane region" description="Helical" evidence="1">
    <location>
        <begin position="131"/>
        <end position="151"/>
    </location>
</feature>
<evidence type="ECO:0000313" key="2">
    <source>
        <dbReference type="EMBL" id="PQB03787.1"/>
    </source>
</evidence>
<dbReference type="OrthoDB" id="1143019at2"/>
<evidence type="ECO:0008006" key="4">
    <source>
        <dbReference type="Google" id="ProtNLM"/>
    </source>
</evidence>
<feature type="transmembrane region" description="Helical" evidence="1">
    <location>
        <begin position="163"/>
        <end position="183"/>
    </location>
</feature>
<dbReference type="InterPro" id="IPR022134">
    <property type="entry name" value="DUF3667"/>
</dbReference>
<dbReference type="Proteomes" id="UP000239800">
    <property type="component" value="Unassembled WGS sequence"/>
</dbReference>
<dbReference type="AlphaFoldDB" id="A0A2S7KMD2"/>
<feature type="transmembrane region" description="Helical" evidence="1">
    <location>
        <begin position="189"/>
        <end position="209"/>
    </location>
</feature>
<sequence>MDCKNCGYHLDPTEKYCHKCGARVIHNRLTTKGLMSQLGEEFLNYDNKLLKTFKDLVKKPEVVIDGFIKGVRKRYVNPIGYFTLAVSFAGLFNFVLNKFFPDLMKEVFSAVNTDETQLAASMEFSEVIVEYQSLLFFASIPILALISRIVFYKNKQYNYTEHLVLNIYTYSEASILTTILSFATVWSGTIYPIVAYVVMPLQIVYYSYVLKRLFNLSFGQLLIKILLFLLVLIPLYIFFVIIAGIIMILNGDFNEIIEAERAKRGISYVISSARNWTS</sequence>
<name>A0A2S7KMD2_9FLAO</name>
<feature type="transmembrane region" description="Helical" evidence="1">
    <location>
        <begin position="221"/>
        <end position="249"/>
    </location>
</feature>
<keyword evidence="1" id="KW-0812">Transmembrane</keyword>
<organism evidence="2 3">
    <name type="scientific">Aureitalea marina</name>
    <dbReference type="NCBI Taxonomy" id="930804"/>
    <lineage>
        <taxon>Bacteria</taxon>
        <taxon>Pseudomonadati</taxon>
        <taxon>Bacteroidota</taxon>
        <taxon>Flavobacteriia</taxon>
        <taxon>Flavobacteriales</taxon>
        <taxon>Flavobacteriaceae</taxon>
        <taxon>Aureitalea</taxon>
    </lineage>
</organism>
<evidence type="ECO:0000256" key="1">
    <source>
        <dbReference type="SAM" id="Phobius"/>
    </source>
</evidence>
<keyword evidence="1" id="KW-0472">Membrane</keyword>
<evidence type="ECO:0000313" key="3">
    <source>
        <dbReference type="Proteomes" id="UP000239800"/>
    </source>
</evidence>
<proteinExistence type="predicted"/>
<accession>A0A2S7KMD2</accession>
<dbReference type="RefSeq" id="WP_104811708.1">
    <property type="nucleotide sequence ID" value="NZ_MQUB01000001.1"/>
</dbReference>
<reference evidence="2 3" key="1">
    <citation type="submission" date="2016-11" db="EMBL/GenBank/DDBJ databases">
        <title>Trade-off between light-utilization and light-protection in marine flavobacteria.</title>
        <authorList>
            <person name="Kumagai Y."/>
        </authorList>
    </citation>
    <scope>NUCLEOTIDE SEQUENCE [LARGE SCALE GENOMIC DNA]</scope>
    <source>
        <strain evidence="2 3">NBRC 107741</strain>
    </source>
</reference>
<feature type="transmembrane region" description="Helical" evidence="1">
    <location>
        <begin position="79"/>
        <end position="96"/>
    </location>
</feature>